<evidence type="ECO:0000256" key="4">
    <source>
        <dbReference type="ARBA" id="ARBA00022833"/>
    </source>
</evidence>
<dbReference type="GeneID" id="301844431"/>
<dbReference type="InterPro" id="IPR013149">
    <property type="entry name" value="ADH-like_C"/>
</dbReference>
<comment type="similarity">
    <text evidence="2">Belongs to the zinc-containing alcohol dehydrogenase family.</text>
</comment>
<comment type="caution">
    <text evidence="7">The sequence shown here is derived from an EMBL/GenBank/DDBJ whole genome shotgun (WGS) entry which is preliminary data.</text>
</comment>
<accession>A0A3N2GVR8</accession>
<dbReference type="FunFam" id="3.40.50.720:FF:000003">
    <property type="entry name" value="S-(hydroxymethyl)glutathione dehydrogenase"/>
    <property type="match status" value="1"/>
</dbReference>
<reference evidence="7 8" key="1">
    <citation type="submission" date="2018-11" db="EMBL/GenBank/DDBJ databases">
        <title>Sequencing the genomes of 1000 actinobacteria strains.</title>
        <authorList>
            <person name="Klenk H.-P."/>
        </authorList>
    </citation>
    <scope>NUCLEOTIDE SEQUENCE [LARGE SCALE GENOMIC DNA]</scope>
    <source>
        <strain evidence="7 8">DSM 44348</strain>
    </source>
</reference>
<keyword evidence="3" id="KW-0479">Metal-binding</keyword>
<keyword evidence="4" id="KW-0862">Zinc</keyword>
<dbReference type="InterPro" id="IPR011032">
    <property type="entry name" value="GroES-like_sf"/>
</dbReference>
<dbReference type="PANTHER" id="PTHR43880:SF12">
    <property type="entry name" value="ALCOHOL DEHYDROGENASE CLASS-3"/>
    <property type="match status" value="1"/>
</dbReference>
<proteinExistence type="inferred from homology"/>
<dbReference type="InterPro" id="IPR020843">
    <property type="entry name" value="ER"/>
</dbReference>
<dbReference type="PANTHER" id="PTHR43880">
    <property type="entry name" value="ALCOHOL DEHYDROGENASE"/>
    <property type="match status" value="1"/>
</dbReference>
<dbReference type="InterPro" id="IPR036291">
    <property type="entry name" value="NAD(P)-bd_dom_sf"/>
</dbReference>
<evidence type="ECO:0000256" key="5">
    <source>
        <dbReference type="ARBA" id="ARBA00023027"/>
    </source>
</evidence>
<gene>
    <name evidence="7" type="ORF">EDD35_3051</name>
</gene>
<dbReference type="GO" id="GO:0046294">
    <property type="term" value="P:formaldehyde catabolic process"/>
    <property type="evidence" value="ECO:0007669"/>
    <property type="project" value="TreeGrafter"/>
</dbReference>
<dbReference type="EMBL" id="RKHY01000001">
    <property type="protein sequence ID" value="ROS40712.1"/>
    <property type="molecule type" value="Genomic_DNA"/>
</dbReference>
<dbReference type="GO" id="GO:0005829">
    <property type="term" value="C:cytosol"/>
    <property type="evidence" value="ECO:0007669"/>
    <property type="project" value="TreeGrafter"/>
</dbReference>
<dbReference type="RefSeq" id="WP_148085707.1">
    <property type="nucleotide sequence ID" value="NZ_JBHXOR010000007.1"/>
</dbReference>
<evidence type="ECO:0000313" key="8">
    <source>
        <dbReference type="Proteomes" id="UP000274843"/>
    </source>
</evidence>
<comment type="cofactor">
    <cofactor evidence="1">
        <name>Zn(2+)</name>
        <dbReference type="ChEBI" id="CHEBI:29105"/>
    </cofactor>
</comment>
<protein>
    <submittedName>
        <fullName evidence="7">S-(Hydroxymethyl)glutathione dehydrogenase/alcohol dehydrogenase</fullName>
    </submittedName>
</protein>
<evidence type="ECO:0000313" key="7">
    <source>
        <dbReference type="EMBL" id="ROS40712.1"/>
    </source>
</evidence>
<dbReference type="Gene3D" id="3.90.180.10">
    <property type="entry name" value="Medium-chain alcohol dehydrogenases, catalytic domain"/>
    <property type="match status" value="1"/>
</dbReference>
<dbReference type="SUPFAM" id="SSF51735">
    <property type="entry name" value="NAD(P)-binding Rossmann-fold domains"/>
    <property type="match status" value="1"/>
</dbReference>
<keyword evidence="5" id="KW-0520">NAD</keyword>
<dbReference type="SMART" id="SM00829">
    <property type="entry name" value="PKS_ER"/>
    <property type="match status" value="1"/>
</dbReference>
<dbReference type="InterPro" id="IPR013154">
    <property type="entry name" value="ADH-like_N"/>
</dbReference>
<dbReference type="AlphaFoldDB" id="A0A3N2GVR8"/>
<evidence type="ECO:0000256" key="1">
    <source>
        <dbReference type="ARBA" id="ARBA00001947"/>
    </source>
</evidence>
<organism evidence="7 8">
    <name type="scientific">Amycolatopsis thermoflava</name>
    <dbReference type="NCBI Taxonomy" id="84480"/>
    <lineage>
        <taxon>Bacteria</taxon>
        <taxon>Bacillati</taxon>
        <taxon>Actinomycetota</taxon>
        <taxon>Actinomycetes</taxon>
        <taxon>Pseudonocardiales</taxon>
        <taxon>Pseudonocardiaceae</taxon>
        <taxon>Amycolatopsis</taxon>
        <taxon>Amycolatopsis methanolica group</taxon>
    </lineage>
</organism>
<dbReference type="CDD" id="cd08279">
    <property type="entry name" value="Zn_ADH_class_III"/>
    <property type="match status" value="1"/>
</dbReference>
<dbReference type="Pfam" id="PF08240">
    <property type="entry name" value="ADH_N"/>
    <property type="match status" value="1"/>
</dbReference>
<keyword evidence="8" id="KW-1185">Reference proteome</keyword>
<name>A0A3N2GVR8_9PSEU</name>
<dbReference type="GO" id="GO:0008270">
    <property type="term" value="F:zinc ion binding"/>
    <property type="evidence" value="ECO:0007669"/>
    <property type="project" value="TreeGrafter"/>
</dbReference>
<evidence type="ECO:0000256" key="3">
    <source>
        <dbReference type="ARBA" id="ARBA00022723"/>
    </source>
</evidence>
<dbReference type="Proteomes" id="UP000274843">
    <property type="component" value="Unassembled WGS sequence"/>
</dbReference>
<evidence type="ECO:0000259" key="6">
    <source>
        <dbReference type="SMART" id="SM00829"/>
    </source>
</evidence>
<dbReference type="Pfam" id="PF00107">
    <property type="entry name" value="ADH_zinc_N"/>
    <property type="match status" value="1"/>
</dbReference>
<dbReference type="SUPFAM" id="SSF50129">
    <property type="entry name" value="GroES-like"/>
    <property type="match status" value="2"/>
</dbReference>
<sequence length="363" mass="37591">MDVLAPVLRHPNEPQNVELVALGEPRTGEVLVRMVAAGVCHSCLSVEKGAYPDVPLPMILGDEGAGVVEAVGPGCDSLQPGDHVILSWAPVCGRCRSCAAGLPALCPNTSPFQMRDGTTRFEAGGTPIQHFGPSTYSSYVVVDATAAVKIRADMPLDKAALIGCAVTTGVGAVLNTAQVRPGQSVVVFGCGGIGLNAVQGAALAGAQPVIAVDLAEHKLEASKVLGAEVQINAQQTDPINEVLAHSAGGVDCAVVAVGSTQVMEQALAVLRPRGVCVLVGAPRPGDLVRVDPGLLTSGERRIVGSKYGSSNPHEAFPELVELYLAGKLKLDELIGHRYRLDQINEASAALDEGRDLRGLIVFD</sequence>
<dbReference type="Gene3D" id="3.40.50.720">
    <property type="entry name" value="NAD(P)-binding Rossmann-like Domain"/>
    <property type="match status" value="1"/>
</dbReference>
<dbReference type="GO" id="GO:0051903">
    <property type="term" value="F:S-(hydroxymethyl)glutathione dehydrogenase [NAD(P)+] activity"/>
    <property type="evidence" value="ECO:0007669"/>
    <property type="project" value="TreeGrafter"/>
</dbReference>
<feature type="domain" description="Enoyl reductase (ER)" evidence="6">
    <location>
        <begin position="12"/>
        <end position="362"/>
    </location>
</feature>
<evidence type="ECO:0000256" key="2">
    <source>
        <dbReference type="ARBA" id="ARBA00008072"/>
    </source>
</evidence>